<evidence type="ECO:0000313" key="2">
    <source>
        <dbReference type="Proteomes" id="UP000246085"/>
    </source>
</evidence>
<proteinExistence type="predicted"/>
<dbReference type="EMBL" id="LS398110">
    <property type="protein sequence ID" value="SPP91673.1"/>
    <property type="molecule type" value="Genomic_DNA"/>
</dbReference>
<dbReference type="AlphaFoldDB" id="A0A2U3PR99"/>
<sequence length="80" mass="8926">MPDKYSRVRRFPVGCNTAPDPPQGRVEELSIQNAGCTDLPPLDDYALILRTVRKGLLPGRRILQEHELGVGNVRAYRVAV</sequence>
<dbReference type="Proteomes" id="UP000246085">
    <property type="component" value="Chromosome BRAD3257"/>
</dbReference>
<reference evidence="1 2" key="1">
    <citation type="submission" date="2018-03" db="EMBL/GenBank/DDBJ databases">
        <authorList>
            <person name="Gully D."/>
        </authorList>
    </citation>
    <scope>NUCLEOTIDE SEQUENCE [LARGE SCALE GENOMIC DNA]</scope>
    <source>
        <strain evidence="1">ORS3257</strain>
    </source>
</reference>
<name>A0A2U3PR99_9BRAD</name>
<protein>
    <submittedName>
        <fullName evidence="1">Uncharacterized protein</fullName>
    </submittedName>
</protein>
<accession>A0A2U3PR99</accession>
<dbReference type="KEGG" id="bvz:BRAD3257_0507"/>
<gene>
    <name evidence="1" type="ORF">BRAD3257_0507</name>
</gene>
<evidence type="ECO:0000313" key="1">
    <source>
        <dbReference type="EMBL" id="SPP91673.1"/>
    </source>
</evidence>
<organism evidence="1 2">
    <name type="scientific">Bradyrhizobium vignae</name>
    <dbReference type="NCBI Taxonomy" id="1549949"/>
    <lineage>
        <taxon>Bacteria</taxon>
        <taxon>Pseudomonadati</taxon>
        <taxon>Pseudomonadota</taxon>
        <taxon>Alphaproteobacteria</taxon>
        <taxon>Hyphomicrobiales</taxon>
        <taxon>Nitrobacteraceae</taxon>
        <taxon>Bradyrhizobium</taxon>
    </lineage>
</organism>